<dbReference type="AlphaFoldDB" id="A0A1M5X997"/>
<gene>
    <name evidence="1" type="ORF">SAMN05421866_0029</name>
</gene>
<keyword evidence="2" id="KW-1185">Reference proteome</keyword>
<dbReference type="OrthoDB" id="598142at2"/>
<dbReference type="Pfam" id="PF11325">
    <property type="entry name" value="DUF3127"/>
    <property type="match status" value="1"/>
</dbReference>
<name>A0A1M5X997_9FLAO</name>
<dbReference type="RefSeq" id="WP_073066945.1">
    <property type="nucleotide sequence ID" value="NZ_FQWT01000010.1"/>
</dbReference>
<sequence>MELIAVIKRIYPIQYFKNNFQKREFIVLTEERFPQKLIIEVHNLRTDIVDPFKVGDRVRIGINIIGCEYIDRNNTVKYFNNIVAWKIVHMT</sequence>
<accession>A0A1M5X997</accession>
<organism evidence="1 2">
    <name type="scientific">Chryseobacterium oranimense</name>
    <dbReference type="NCBI Taxonomy" id="421058"/>
    <lineage>
        <taxon>Bacteria</taxon>
        <taxon>Pseudomonadati</taxon>
        <taxon>Bacteroidota</taxon>
        <taxon>Flavobacteriia</taxon>
        <taxon>Flavobacteriales</taxon>
        <taxon>Weeksellaceae</taxon>
        <taxon>Chryseobacterium group</taxon>
        <taxon>Chryseobacterium</taxon>
    </lineage>
</organism>
<evidence type="ECO:0008006" key="3">
    <source>
        <dbReference type="Google" id="ProtNLM"/>
    </source>
</evidence>
<protein>
    <recommendedName>
        <fullName evidence="3">DUF3127 domain-containing protein</fullName>
    </recommendedName>
</protein>
<evidence type="ECO:0000313" key="1">
    <source>
        <dbReference type="EMBL" id="SHH95783.1"/>
    </source>
</evidence>
<evidence type="ECO:0000313" key="2">
    <source>
        <dbReference type="Proteomes" id="UP000184047"/>
    </source>
</evidence>
<reference evidence="2" key="1">
    <citation type="submission" date="2016-11" db="EMBL/GenBank/DDBJ databases">
        <authorList>
            <person name="Varghese N."/>
            <person name="Submissions S."/>
        </authorList>
    </citation>
    <scope>NUCLEOTIDE SEQUENCE [LARGE SCALE GENOMIC DNA]</scope>
    <source>
        <strain evidence="2">DSM 19055</strain>
    </source>
</reference>
<dbReference type="Proteomes" id="UP000184047">
    <property type="component" value="Unassembled WGS sequence"/>
</dbReference>
<dbReference type="STRING" id="421058.SAMN05421866_0029"/>
<dbReference type="InterPro" id="IPR021474">
    <property type="entry name" value="DUF3127"/>
</dbReference>
<proteinExistence type="predicted"/>
<dbReference type="EMBL" id="FQWT01000010">
    <property type="protein sequence ID" value="SHH95783.1"/>
    <property type="molecule type" value="Genomic_DNA"/>
</dbReference>